<dbReference type="RefSeq" id="WP_177208426.1">
    <property type="nucleotide sequence ID" value="NZ_FOLG01000016.1"/>
</dbReference>
<evidence type="ECO:0008006" key="3">
    <source>
        <dbReference type="Google" id="ProtNLM"/>
    </source>
</evidence>
<dbReference type="AlphaFoldDB" id="A0A1I1PTU5"/>
<accession>A0A1I1PTU5</accession>
<name>A0A1I1PTU5_9RHOB</name>
<dbReference type="STRING" id="441112.SAMN04488094_11644"/>
<keyword evidence="2" id="KW-1185">Reference proteome</keyword>
<dbReference type="EMBL" id="FOLG01000016">
    <property type="protein sequence ID" value="SFD13087.1"/>
    <property type="molecule type" value="Genomic_DNA"/>
</dbReference>
<dbReference type="InterPro" id="IPR018666">
    <property type="entry name" value="DUF2125"/>
</dbReference>
<protein>
    <recommendedName>
        <fullName evidence="3">DUF2125 domain-containing protein</fullName>
    </recommendedName>
</protein>
<dbReference type="Pfam" id="PF09898">
    <property type="entry name" value="DUF2125"/>
    <property type="match status" value="1"/>
</dbReference>
<organism evidence="1 2">
    <name type="scientific">Tropicimonas isoalkanivorans</name>
    <dbReference type="NCBI Taxonomy" id="441112"/>
    <lineage>
        <taxon>Bacteria</taxon>
        <taxon>Pseudomonadati</taxon>
        <taxon>Pseudomonadota</taxon>
        <taxon>Alphaproteobacteria</taxon>
        <taxon>Rhodobacterales</taxon>
        <taxon>Roseobacteraceae</taxon>
        <taxon>Tropicimonas</taxon>
    </lineage>
</organism>
<evidence type="ECO:0000313" key="2">
    <source>
        <dbReference type="Proteomes" id="UP000198728"/>
    </source>
</evidence>
<sequence>MRPIWLVWLVLAAALAWSAYWGWNVWQAKADIVAWLEDRRTAGWQAEWSDISVAGYPNRVDVTISDLVLANTDAGWVWSAPFLQILRLSYDRDKVILVWPDTMTVGTVDEQVEITSDNLQASIAFLPGQAREVEEAVLVGNGLTLRSDADWRSAIGQVRLAMRPDPQDPARREIGVEITELTPSAAWVVRMAEAGLVPPTVDRLAADLAVRFDRPWDRTALEEARPQPREVEIDDLSARWGRLQLRVAGELTVGRDRRPEGEVVVKATNWEEILEAARQGDALPEAVAGTLDRTFRLLSRLAGSPKTLDIPLSFDDGRMRAGPVPLGPAPKIRIP</sequence>
<gene>
    <name evidence="1" type="ORF">SAMN04488094_11644</name>
</gene>
<evidence type="ECO:0000313" key="1">
    <source>
        <dbReference type="EMBL" id="SFD13087.1"/>
    </source>
</evidence>
<reference evidence="1 2" key="1">
    <citation type="submission" date="2016-10" db="EMBL/GenBank/DDBJ databases">
        <authorList>
            <person name="de Groot N.N."/>
        </authorList>
    </citation>
    <scope>NUCLEOTIDE SEQUENCE [LARGE SCALE GENOMIC DNA]</scope>
    <source>
        <strain evidence="1 2">DSM 19548</strain>
    </source>
</reference>
<proteinExistence type="predicted"/>
<dbReference type="Proteomes" id="UP000198728">
    <property type="component" value="Unassembled WGS sequence"/>
</dbReference>